<gene>
    <name evidence="5" type="ORF">C7T94_08390</name>
</gene>
<evidence type="ECO:0000259" key="3">
    <source>
        <dbReference type="Pfam" id="PF03446"/>
    </source>
</evidence>
<proteinExistence type="predicted"/>
<evidence type="ECO:0000256" key="2">
    <source>
        <dbReference type="SAM" id="Phobius"/>
    </source>
</evidence>
<dbReference type="InterPro" id="IPR015815">
    <property type="entry name" value="HIBADH-related"/>
</dbReference>
<dbReference type="EMBL" id="PYLS01000005">
    <property type="protein sequence ID" value="PST82670.1"/>
    <property type="molecule type" value="Genomic_DNA"/>
</dbReference>
<keyword evidence="2" id="KW-0472">Membrane</keyword>
<dbReference type="Pfam" id="PF03446">
    <property type="entry name" value="NAD_binding_2"/>
    <property type="match status" value="1"/>
</dbReference>
<dbReference type="InterPro" id="IPR048666">
    <property type="entry name" value="RedAm-like_C"/>
</dbReference>
<evidence type="ECO:0000313" key="5">
    <source>
        <dbReference type="EMBL" id="PST82670.1"/>
    </source>
</evidence>
<dbReference type="PANTHER" id="PTHR43580">
    <property type="entry name" value="OXIDOREDUCTASE GLYR1-RELATED"/>
    <property type="match status" value="1"/>
</dbReference>
<keyword evidence="2" id="KW-1133">Transmembrane helix</keyword>
<sequence length="331" mass="36907">MNRIFYADPGGYYFHIGIIFSVILFGFFKSEVCFSKFMMMNRVTVIGLGPMGQSIAKSYLAKGYEVHLWNRTRSKADDLVQSGGIFHSHISAAINESELIIVSLTNYDIFYVVLHESTENLQGKVVVNLSSGTPEEVRKAKDWLELFGAGFLSGGIMVPPPLVGKKDPNSYTFYSGDKAVFDRYQSHLEVLSRTDYKGDEIGLAMLFYQASLNVLYASITGIVQSYAIIKSANIDAKAFEPYMQGFLNFLPYLVQDANIPEEIDTKTYDGSQQSLKMMLAGAKHVTETSREAHLDYSVPESIEKLFQETVNSGFGENGTTSIVETIRRTNA</sequence>
<name>A0A2T3HJQ8_9SPHI</name>
<protein>
    <submittedName>
        <fullName evidence="5">6-phosphogluconate dehydrogenase</fullName>
    </submittedName>
</protein>
<keyword evidence="2" id="KW-0812">Transmembrane</keyword>
<dbReference type="PIRSF" id="PIRSF000103">
    <property type="entry name" value="HIBADH"/>
    <property type="match status" value="1"/>
</dbReference>
<dbReference type="SUPFAM" id="SSF51735">
    <property type="entry name" value="NAD(P)-binding Rossmann-fold domains"/>
    <property type="match status" value="1"/>
</dbReference>
<accession>A0A2T3HJQ8</accession>
<feature type="domain" description="6-phosphogluconate dehydrogenase NADP-binding" evidence="3">
    <location>
        <begin position="43"/>
        <end position="190"/>
    </location>
</feature>
<dbReference type="Pfam" id="PF21761">
    <property type="entry name" value="RedAm-like_C"/>
    <property type="match status" value="1"/>
</dbReference>
<dbReference type="Gene3D" id="1.10.1040.10">
    <property type="entry name" value="N-(1-d-carboxylethyl)-l-norvaline Dehydrogenase, domain 2"/>
    <property type="match status" value="1"/>
</dbReference>
<dbReference type="Proteomes" id="UP000240912">
    <property type="component" value="Unassembled WGS sequence"/>
</dbReference>
<dbReference type="InterPro" id="IPR036291">
    <property type="entry name" value="NAD(P)-bd_dom_sf"/>
</dbReference>
<feature type="domain" description="NADPH-dependent reductive aminase-like C-terminal" evidence="4">
    <location>
        <begin position="201"/>
        <end position="328"/>
    </location>
</feature>
<dbReference type="Gene3D" id="3.40.50.720">
    <property type="entry name" value="NAD(P)-binding Rossmann-like Domain"/>
    <property type="match status" value="1"/>
</dbReference>
<reference evidence="5 6" key="1">
    <citation type="submission" date="2018-03" db="EMBL/GenBank/DDBJ databases">
        <authorList>
            <person name="Keele B.F."/>
        </authorList>
    </citation>
    <scope>NUCLEOTIDE SEQUENCE [LARGE SCALE GENOMIC DNA]</scope>
    <source>
        <strain evidence="5 6">YL28-9</strain>
    </source>
</reference>
<feature type="transmembrane region" description="Helical" evidence="2">
    <location>
        <begin position="12"/>
        <end position="32"/>
    </location>
</feature>
<dbReference type="InterPro" id="IPR006115">
    <property type="entry name" value="6PGDH_NADP-bd"/>
</dbReference>
<evidence type="ECO:0000256" key="1">
    <source>
        <dbReference type="ARBA" id="ARBA00023002"/>
    </source>
</evidence>
<comment type="caution">
    <text evidence="5">The sequence shown here is derived from an EMBL/GenBank/DDBJ whole genome shotgun (WGS) entry which is preliminary data.</text>
</comment>
<keyword evidence="1" id="KW-0560">Oxidoreductase</keyword>
<dbReference type="OrthoDB" id="9786703at2"/>
<dbReference type="PANTHER" id="PTHR43580:SF2">
    <property type="entry name" value="CYTOKINE-LIKE NUCLEAR FACTOR N-PAC"/>
    <property type="match status" value="1"/>
</dbReference>
<organism evidence="5 6">
    <name type="scientific">Pedobacter yulinensis</name>
    <dbReference type="NCBI Taxonomy" id="2126353"/>
    <lineage>
        <taxon>Bacteria</taxon>
        <taxon>Pseudomonadati</taxon>
        <taxon>Bacteroidota</taxon>
        <taxon>Sphingobacteriia</taxon>
        <taxon>Sphingobacteriales</taxon>
        <taxon>Sphingobacteriaceae</taxon>
        <taxon>Pedobacter</taxon>
    </lineage>
</organism>
<dbReference type="InterPro" id="IPR051265">
    <property type="entry name" value="HIBADH-related_NP60_sf"/>
</dbReference>
<dbReference type="GO" id="GO:0050661">
    <property type="term" value="F:NADP binding"/>
    <property type="evidence" value="ECO:0007669"/>
    <property type="project" value="InterPro"/>
</dbReference>
<evidence type="ECO:0000313" key="6">
    <source>
        <dbReference type="Proteomes" id="UP000240912"/>
    </source>
</evidence>
<dbReference type="InterPro" id="IPR013328">
    <property type="entry name" value="6PGD_dom2"/>
</dbReference>
<keyword evidence="6" id="KW-1185">Reference proteome</keyword>
<dbReference type="AlphaFoldDB" id="A0A2T3HJQ8"/>
<evidence type="ECO:0000259" key="4">
    <source>
        <dbReference type="Pfam" id="PF21761"/>
    </source>
</evidence>
<dbReference type="GO" id="GO:0016491">
    <property type="term" value="F:oxidoreductase activity"/>
    <property type="evidence" value="ECO:0007669"/>
    <property type="project" value="UniProtKB-KW"/>
</dbReference>